<dbReference type="Pfam" id="PF04097">
    <property type="entry name" value="Nic96"/>
    <property type="match status" value="1"/>
</dbReference>
<keyword evidence="4" id="KW-0653">Protein transport</keyword>
<dbReference type="PANTHER" id="PTHR11225">
    <property type="entry name" value="NUCLEAR PORE COMPLEX PROTEIN NUP93 NUCLEOPORIN NUP93 DEAD EYE PROTEIN"/>
    <property type="match status" value="1"/>
</dbReference>
<dbReference type="GO" id="GO:0044612">
    <property type="term" value="C:nuclear pore linkers"/>
    <property type="evidence" value="ECO:0007669"/>
    <property type="project" value="EnsemblFungi"/>
</dbReference>
<dbReference type="Proteomes" id="UP000002258">
    <property type="component" value="Chromosome 2"/>
</dbReference>
<dbReference type="STRING" id="322104.A3LN15"/>
<dbReference type="GO" id="GO:0006999">
    <property type="term" value="P:nuclear pore organization"/>
    <property type="evidence" value="ECO:0007669"/>
    <property type="project" value="EnsemblFungi"/>
</dbReference>
<keyword evidence="7" id="KW-1185">Reference proteome</keyword>
<evidence type="ECO:0000256" key="2">
    <source>
        <dbReference type="ARBA" id="ARBA00010186"/>
    </source>
</evidence>
<reference evidence="6 7" key="1">
    <citation type="journal article" date="2007" name="Nat. Biotechnol.">
        <title>Genome sequence of the lignocellulose-bioconverting and xylose-fermenting yeast Pichia stipitis.</title>
        <authorList>
            <person name="Jeffries T.W."/>
            <person name="Grigoriev I.V."/>
            <person name="Grimwood J."/>
            <person name="Laplaza J.M."/>
            <person name="Aerts A."/>
            <person name="Salamov A."/>
            <person name="Schmutz J."/>
            <person name="Lindquist E."/>
            <person name="Dehal P."/>
            <person name="Shapiro H."/>
            <person name="Jin Y.S."/>
            <person name="Passoth V."/>
            <person name="Richardson P.M."/>
        </authorList>
    </citation>
    <scope>NUCLEOTIDE SEQUENCE [LARGE SCALE GENOMIC DNA]</scope>
    <source>
        <strain evidence="7">ATCC 58785 / CBS 6054 / NBRC 10063 / NRRL Y-11545</strain>
    </source>
</reference>
<dbReference type="OMA" id="LLMCGQF"/>
<dbReference type="PANTHER" id="PTHR11225:SF4">
    <property type="entry name" value="NUCLEAR PORE COMPLEX PROTEIN NUP93"/>
    <property type="match status" value="1"/>
</dbReference>
<feature type="compositionally biased region" description="Polar residues" evidence="5">
    <location>
        <begin position="1"/>
        <end position="13"/>
    </location>
</feature>
<evidence type="ECO:0000256" key="1">
    <source>
        <dbReference type="ARBA" id="ARBA00004259"/>
    </source>
</evidence>
<evidence type="ECO:0000256" key="3">
    <source>
        <dbReference type="ARBA" id="ARBA00023242"/>
    </source>
</evidence>
<comment type="similarity">
    <text evidence="2 4">Belongs to the nucleoporin interacting component (NIC) family.</text>
</comment>
<dbReference type="eggNOG" id="KOG2168">
    <property type="taxonomic scope" value="Eukaryota"/>
</dbReference>
<dbReference type="GO" id="GO:0044615">
    <property type="term" value="C:nuclear pore nuclear basket"/>
    <property type="evidence" value="ECO:0007669"/>
    <property type="project" value="EnsemblFungi"/>
</dbReference>
<keyword evidence="4" id="KW-0906">Nuclear pore complex</keyword>
<accession>A3LN15</accession>
<evidence type="ECO:0000256" key="5">
    <source>
        <dbReference type="SAM" id="MobiDB-lite"/>
    </source>
</evidence>
<evidence type="ECO:0000313" key="6">
    <source>
        <dbReference type="EMBL" id="ABN64780.2"/>
    </source>
</evidence>
<protein>
    <recommendedName>
        <fullName evidence="4">Nuclear pore protein</fullName>
    </recommendedName>
</protein>
<dbReference type="HOGENOM" id="CLU_011846_0_0_1"/>
<keyword evidence="4" id="KW-0509">mRNA transport</keyword>
<dbReference type="FunCoup" id="A3LN15">
    <property type="interactions" value="1153"/>
</dbReference>
<dbReference type="AlphaFoldDB" id="A3LN15"/>
<dbReference type="InterPro" id="IPR007231">
    <property type="entry name" value="Nucleoporin_int_Nup93/Nic96"/>
</dbReference>
<proteinExistence type="inferred from homology"/>
<dbReference type="GeneID" id="4836683"/>
<feature type="compositionally biased region" description="Gly residues" evidence="5">
    <location>
        <begin position="16"/>
        <end position="25"/>
    </location>
</feature>
<dbReference type="GO" id="GO:0016973">
    <property type="term" value="P:poly(A)+ mRNA export from nucleus"/>
    <property type="evidence" value="ECO:0007669"/>
    <property type="project" value="TreeGrafter"/>
</dbReference>
<keyword evidence="4" id="KW-0813">Transport</keyword>
<keyword evidence="4" id="KW-0811">Translocation</keyword>
<evidence type="ECO:0000256" key="4">
    <source>
        <dbReference type="RuleBase" id="RU364035"/>
    </source>
</evidence>
<keyword evidence="3 4" id="KW-0539">Nucleus</keyword>
<gene>
    <name evidence="6" type="ORF">PICST_76301</name>
</gene>
<dbReference type="InParanoid" id="A3LN15"/>
<comment type="subcellular location">
    <subcellularLocation>
        <location evidence="1">Nucleus envelope</location>
    </subcellularLocation>
    <subcellularLocation>
        <location evidence="4">Nucleus</location>
        <location evidence="4">Nuclear pore complex</location>
    </subcellularLocation>
</comment>
<dbReference type="GO" id="GO:0006606">
    <property type="term" value="P:protein import into nucleus"/>
    <property type="evidence" value="ECO:0007669"/>
    <property type="project" value="EnsemblFungi"/>
</dbReference>
<name>A3LN15_PICST</name>
<dbReference type="GO" id="GO:0017056">
    <property type="term" value="F:structural constituent of nuclear pore"/>
    <property type="evidence" value="ECO:0007669"/>
    <property type="project" value="EnsemblFungi"/>
</dbReference>
<feature type="compositionally biased region" description="Low complexity" evidence="5">
    <location>
        <begin position="26"/>
        <end position="47"/>
    </location>
</feature>
<dbReference type="GO" id="GO:0000055">
    <property type="term" value="P:ribosomal large subunit export from nucleus"/>
    <property type="evidence" value="ECO:0007669"/>
    <property type="project" value="EnsemblFungi"/>
</dbReference>
<dbReference type="OrthoDB" id="1918363at2759"/>
<evidence type="ECO:0000313" key="7">
    <source>
        <dbReference type="Proteomes" id="UP000002258"/>
    </source>
</evidence>
<organism evidence="6 7">
    <name type="scientific">Scheffersomyces stipitis (strain ATCC 58785 / CBS 6054 / NBRC 10063 / NRRL Y-11545)</name>
    <name type="common">Yeast</name>
    <name type="synonym">Pichia stipitis</name>
    <dbReference type="NCBI Taxonomy" id="322104"/>
    <lineage>
        <taxon>Eukaryota</taxon>
        <taxon>Fungi</taxon>
        <taxon>Dikarya</taxon>
        <taxon>Ascomycota</taxon>
        <taxon>Saccharomycotina</taxon>
        <taxon>Pichiomycetes</taxon>
        <taxon>Debaryomycetaceae</taxon>
        <taxon>Scheffersomyces</taxon>
    </lineage>
</organism>
<feature type="region of interest" description="Disordered" evidence="5">
    <location>
        <begin position="1"/>
        <end position="47"/>
    </location>
</feature>
<dbReference type="EMBL" id="CP000496">
    <property type="protein sequence ID" value="ABN64780.2"/>
    <property type="molecule type" value="Genomic_DNA"/>
</dbReference>
<dbReference type="KEGG" id="pic:PICST_76301"/>
<keyword evidence="4" id="KW-0472">Membrane</keyword>
<sequence>MSLFGQPTRTSANSGPFGGTFGSGTGASATQNQSTLGSSSGASSGKLSGFGTVSDKSGTSMGGTLPTAVNSSNSSKLLKDLLESAHNLPKSDNHQLGSVHLTLRELQRKSEKLRKLEDSGKKDVNFTKAHYLLASSGISAEEIESELNNINLPASTTTSGSSVISVNSGAGGVSVGASSSYSNIENYLNAKKDENILNTIEQSLNLASKDFDNFISSNISIDWKVRRDELRKSIGLKSSGENSQEALKKSITWNKSVPGAYNILTPLKTANGSNVSTLKQLPREKFENHAKIIYQLNEARLENRNLPLSLNFSELNKLQNDLKSRQIADVWKNLIDLTNEKFTKTSQEQKFYNLSPSKLSRAVINNSKNQLESEFFKYMEELYLKDSKKEPEYLPPTNLNKISYFINRVILKNDSDLLSKTLCVNGTPIWALIFYLLRSGLYETALELVTKNQDLFNKFDMNFPIYLNKYVSSEDHVLPSGLNEKLHSEFNQQFQFIINDVDSSNNINFDPYKYSVYKIVGKCDLSKKSLPQEINLSIEDWLWFHLSIINEHQLNNESNLIFENYSLVNLQNRIISLGPKNFNTSSNNPLYLKTLMLVGLYELAVQYTYDFINECDAVHLAIGLNYYGLLKVASYNNKDDLLIVRSNDYEINFSRLLGSYTRSFKISDPKVACQYLILIAMSKGGNSKEEIAKCHEALRELILISREFVMLLGDINQQNGTKIPGVLERQRSLIKLEDLKEFYSQIIELSAIKCEDEGRIFDALLLYQLCQEFDTVVSLINKLLAEILSSTELDKPIIQYGNYEVQAGGVVESKRADDTIDNNVILFARHIIKIFDTNSFILEQIDPQRKESCDLLLHIIDIRGLFIKKDFQQVLIEIKKLALIPFGQDDDLIIIRKASELIQNNHLDDNLIKVIPSLLIMIMASISQANYAILTKRYQALGNEREELASLKKQAKNCMIYAGMVQYKMPRETYSLLVNLESSL</sequence>
<dbReference type="RefSeq" id="XP_001382809.2">
    <property type="nucleotide sequence ID" value="XM_001382772.1"/>
</dbReference>